<gene>
    <name evidence="1" type="ORF">D7V94_19290</name>
</gene>
<organism evidence="1 2">
    <name type="scientific">Parablautia intestinalis</name>
    <dbReference type="NCBI Taxonomy" id="2320100"/>
    <lineage>
        <taxon>Bacteria</taxon>
        <taxon>Bacillati</taxon>
        <taxon>Bacillota</taxon>
        <taxon>Clostridia</taxon>
        <taxon>Lachnospirales</taxon>
        <taxon>Lachnospiraceae</taxon>
        <taxon>Parablautia</taxon>
    </lineage>
</organism>
<accession>A0A3A9A9Q8</accession>
<dbReference type="Proteomes" id="UP000280696">
    <property type="component" value="Unassembled WGS sequence"/>
</dbReference>
<dbReference type="AlphaFoldDB" id="A0A3A9A9Q8"/>
<sequence>MTMGMMKGNKRTISFKDQEHEMFYRNFLQNCKSGDAYHKALAYCIGINGDTRRNVERIYDFEEDFIKTECLREDWITSGSARVVRMAFNLFCNGAPSVYALEGEEKVKECRRYTVEDLFCCEYAVYFWEAIKVRYPEYCFPIDLSEFGI</sequence>
<evidence type="ECO:0000313" key="1">
    <source>
        <dbReference type="EMBL" id="RKI88382.1"/>
    </source>
</evidence>
<dbReference type="InterPro" id="IPR045721">
    <property type="entry name" value="DUF6075"/>
</dbReference>
<dbReference type="EMBL" id="RAYQ01000028">
    <property type="protein sequence ID" value="RKI88382.1"/>
    <property type="molecule type" value="Genomic_DNA"/>
</dbReference>
<protein>
    <submittedName>
        <fullName evidence="1">Uncharacterized protein</fullName>
    </submittedName>
</protein>
<keyword evidence="2" id="KW-1185">Reference proteome</keyword>
<reference evidence="1 2" key="1">
    <citation type="submission" date="2018-09" db="EMBL/GenBank/DDBJ databases">
        <title>Murine metabolic-syndrome-specific gut microbial biobank.</title>
        <authorList>
            <person name="Liu C."/>
        </authorList>
    </citation>
    <scope>NUCLEOTIDE SEQUENCE [LARGE SCALE GENOMIC DNA]</scope>
    <source>
        <strain evidence="1 2">0.1xD8-82</strain>
    </source>
</reference>
<dbReference type="Pfam" id="PF19552">
    <property type="entry name" value="DUF6075"/>
    <property type="match status" value="1"/>
</dbReference>
<proteinExistence type="predicted"/>
<dbReference type="RefSeq" id="WP_120471946.1">
    <property type="nucleotide sequence ID" value="NZ_CATAJS010000136.1"/>
</dbReference>
<name>A0A3A9A9Q8_9FIRM</name>
<dbReference type="OrthoDB" id="9791232at2"/>
<evidence type="ECO:0000313" key="2">
    <source>
        <dbReference type="Proteomes" id="UP000280696"/>
    </source>
</evidence>
<comment type="caution">
    <text evidence="1">The sequence shown here is derived from an EMBL/GenBank/DDBJ whole genome shotgun (WGS) entry which is preliminary data.</text>
</comment>